<dbReference type="AlphaFoldDB" id="A0A9E8NET2"/>
<name>A0A9E8NET2_9BACT</name>
<dbReference type="InterPro" id="IPR022655">
    <property type="entry name" value="DUF1553"/>
</dbReference>
<evidence type="ECO:0000313" key="7">
    <source>
        <dbReference type="Proteomes" id="UP001164653"/>
    </source>
</evidence>
<keyword evidence="3" id="KW-0349">Heme</keyword>
<dbReference type="PROSITE" id="PS51007">
    <property type="entry name" value="CYTC"/>
    <property type="match status" value="1"/>
</dbReference>
<evidence type="ECO:0000256" key="2">
    <source>
        <dbReference type="ARBA" id="ARBA00023004"/>
    </source>
</evidence>
<evidence type="ECO:0000256" key="4">
    <source>
        <dbReference type="SAM" id="Phobius"/>
    </source>
</evidence>
<dbReference type="InterPro" id="IPR011429">
    <property type="entry name" value="Cyt_c_Planctomycete-type"/>
</dbReference>
<organism evidence="6 7">
    <name type="scientific">Dyadobacter pollutisoli</name>
    <dbReference type="NCBI Taxonomy" id="2910158"/>
    <lineage>
        <taxon>Bacteria</taxon>
        <taxon>Pseudomonadati</taxon>
        <taxon>Bacteroidota</taxon>
        <taxon>Cytophagia</taxon>
        <taxon>Cytophagales</taxon>
        <taxon>Spirosomataceae</taxon>
        <taxon>Dyadobacter</taxon>
    </lineage>
</organism>
<dbReference type="GO" id="GO:0009055">
    <property type="term" value="F:electron transfer activity"/>
    <property type="evidence" value="ECO:0007669"/>
    <property type="project" value="InterPro"/>
</dbReference>
<evidence type="ECO:0000313" key="6">
    <source>
        <dbReference type="EMBL" id="WAC15430.1"/>
    </source>
</evidence>
<dbReference type="Pfam" id="PF07583">
    <property type="entry name" value="PSCyt2"/>
    <property type="match status" value="1"/>
</dbReference>
<feature type="transmembrane region" description="Helical" evidence="4">
    <location>
        <begin position="95"/>
        <end position="115"/>
    </location>
</feature>
<dbReference type="InterPro" id="IPR009056">
    <property type="entry name" value="Cyt_c-like_dom"/>
</dbReference>
<keyword evidence="4" id="KW-1133">Transmembrane helix</keyword>
<dbReference type="InterPro" id="IPR011444">
    <property type="entry name" value="DUF1549"/>
</dbReference>
<evidence type="ECO:0000256" key="3">
    <source>
        <dbReference type="PROSITE-ProRule" id="PRU00433"/>
    </source>
</evidence>
<keyword evidence="2 3" id="KW-0408">Iron</keyword>
<keyword evidence="1 3" id="KW-0479">Metal-binding</keyword>
<reference evidence="6" key="1">
    <citation type="submission" date="2022-11" db="EMBL/GenBank/DDBJ databases">
        <title>Dyadobacter pollutisoli sp. nov., isolated from plastic dumped soil.</title>
        <authorList>
            <person name="Kim J.M."/>
            <person name="Kim K.R."/>
            <person name="Lee J.K."/>
            <person name="Hao L."/>
            <person name="Jeon C.O."/>
        </authorList>
    </citation>
    <scope>NUCLEOTIDE SEQUENCE</scope>
    <source>
        <strain evidence="6">U1</strain>
    </source>
</reference>
<dbReference type="KEGG" id="dpf:ON006_09790"/>
<dbReference type="RefSeq" id="WP_244824374.1">
    <property type="nucleotide sequence ID" value="NZ_CP112998.1"/>
</dbReference>
<dbReference type="Proteomes" id="UP001164653">
    <property type="component" value="Chromosome"/>
</dbReference>
<dbReference type="PANTHER" id="PTHR35889">
    <property type="entry name" value="CYCLOINULO-OLIGOSACCHARIDE FRUCTANOTRANSFERASE-RELATED"/>
    <property type="match status" value="1"/>
</dbReference>
<keyword evidence="7" id="KW-1185">Reference proteome</keyword>
<feature type="transmembrane region" description="Helical" evidence="4">
    <location>
        <begin position="6"/>
        <end position="25"/>
    </location>
</feature>
<dbReference type="Pfam" id="PF09990">
    <property type="entry name" value="DUF2231"/>
    <property type="match status" value="1"/>
</dbReference>
<dbReference type="Pfam" id="PF07587">
    <property type="entry name" value="PSD1"/>
    <property type="match status" value="1"/>
</dbReference>
<proteinExistence type="predicted"/>
<dbReference type="GO" id="GO:0046872">
    <property type="term" value="F:metal ion binding"/>
    <property type="evidence" value="ECO:0007669"/>
    <property type="project" value="UniProtKB-KW"/>
</dbReference>
<keyword evidence="4" id="KW-0812">Transmembrane</keyword>
<protein>
    <submittedName>
        <fullName evidence="6">DUF1549 domain-containing protein</fullName>
    </submittedName>
</protein>
<feature type="transmembrane region" description="Helical" evidence="4">
    <location>
        <begin position="69"/>
        <end position="88"/>
    </location>
</feature>
<feature type="transmembrane region" description="Helical" evidence="4">
    <location>
        <begin position="37"/>
        <end position="57"/>
    </location>
</feature>
<accession>A0A9E8NET2</accession>
<keyword evidence="4" id="KW-0472">Membrane</keyword>
<dbReference type="EMBL" id="CP112998">
    <property type="protein sequence ID" value="WAC15430.1"/>
    <property type="molecule type" value="Genomic_DNA"/>
</dbReference>
<dbReference type="GO" id="GO:0020037">
    <property type="term" value="F:heme binding"/>
    <property type="evidence" value="ECO:0007669"/>
    <property type="project" value="InterPro"/>
</dbReference>
<evidence type="ECO:0000259" key="5">
    <source>
        <dbReference type="PROSITE" id="PS51007"/>
    </source>
</evidence>
<dbReference type="Pfam" id="PF07635">
    <property type="entry name" value="PSCyt1"/>
    <property type="match status" value="1"/>
</dbReference>
<dbReference type="InterPro" id="IPR019251">
    <property type="entry name" value="DUF2231_TM"/>
</dbReference>
<feature type="domain" description="Cytochrome c" evidence="5">
    <location>
        <begin position="135"/>
        <end position="250"/>
    </location>
</feature>
<gene>
    <name evidence="6" type="ORF">ON006_09790</name>
</gene>
<dbReference type="PANTHER" id="PTHR35889:SF3">
    <property type="entry name" value="F-BOX DOMAIN-CONTAINING PROTEIN"/>
    <property type="match status" value="1"/>
</dbReference>
<evidence type="ECO:0000256" key="1">
    <source>
        <dbReference type="ARBA" id="ARBA00022723"/>
    </source>
</evidence>
<sequence>MHPLLVHFPIGLLLVALLFELIDWKRKSTGLRDATKILTWVGAGSAVFAVIFGLLLASSEEASGDSLEIHRWAGIATMTLAILATLSLRSGNRSLYRSLLMVTVFGVSLAGHYGAMLTHGDDYLTSVLPSSEEKPAEGAGEPDFVLTNNGALNPQQVQDLNVEVRTILAHNCYSCHSETKTKGKLRLDSKEAIMKGGEDGVIVIPNHPDKSEMIRRISLPKGHKEAMPTKGKRLTEREVNVLKFWIEKGALWPDGKEKSIYRVAELAPRTPVVPAPTGDLVKPVDLFVNAYFQKNKLGWKPAVNDRIYIRRVYLDIIGLIPTPEQVEAFVADARPDKRELLAKELLSRNDDYAQHWMSFWNDALRNDYTGTGYITGGRFDITKWLYTSLETNKPYNWFVKELISPTKESEGFIKGIKWRGTINSSQRTEMQAAQNVSQVFLGLNLKCASCHDSFISDWKLADSYAFANIFADTLLEINRCDKPTGKIAGTKMLFPELGEISVDVSTEKRLRQLADFLVQPKDGRLYRTVVNRVWAQLLGRGIVEPVDMMDNLPWSGDLLDWLASDFVANGYDMKKLIFTIVTSKTYQLPSSSVKEASDIMANDYKFTGMIRRRLTAEQFSDAISSAFNPMYPDSAVVYKRLPEGFQSRLPFARAAFVQNDPFLTSLGRPNRETVSTSRTSQANLLQALELTNGSKFTENLKAGSKKWRAKYPTSDSLVTELYRKALGRDPLPKELASAVKILGPSPSEESIQDLVWAIALVPEFQLIY</sequence>